<gene>
    <name evidence="3" type="ORF">DP939_25205</name>
</gene>
<keyword evidence="2" id="KW-1133">Transmembrane helix</keyword>
<evidence type="ECO:0000313" key="3">
    <source>
        <dbReference type="EMBL" id="RBQ17248.1"/>
    </source>
</evidence>
<dbReference type="EMBL" id="QMEY01000012">
    <property type="protein sequence ID" value="RBQ17248.1"/>
    <property type="molecule type" value="Genomic_DNA"/>
</dbReference>
<feature type="region of interest" description="Disordered" evidence="1">
    <location>
        <begin position="77"/>
        <end position="100"/>
    </location>
</feature>
<comment type="caution">
    <text evidence="3">The sequence shown here is derived from an EMBL/GenBank/DDBJ whole genome shotgun (WGS) entry which is preliminary data.</text>
</comment>
<keyword evidence="2" id="KW-0812">Transmembrane</keyword>
<keyword evidence="2" id="KW-0472">Membrane</keyword>
<protein>
    <submittedName>
        <fullName evidence="3">Uncharacterized protein</fullName>
    </submittedName>
</protein>
<feature type="transmembrane region" description="Helical" evidence="2">
    <location>
        <begin position="12"/>
        <end position="35"/>
    </location>
</feature>
<proteinExistence type="predicted"/>
<dbReference type="AlphaFoldDB" id="A0A366LTJ5"/>
<organism evidence="3 4">
    <name type="scientific">Spongiactinospora rosea</name>
    <dbReference type="NCBI Taxonomy" id="2248750"/>
    <lineage>
        <taxon>Bacteria</taxon>
        <taxon>Bacillati</taxon>
        <taxon>Actinomycetota</taxon>
        <taxon>Actinomycetes</taxon>
        <taxon>Streptosporangiales</taxon>
        <taxon>Streptosporangiaceae</taxon>
        <taxon>Spongiactinospora</taxon>
    </lineage>
</organism>
<feature type="region of interest" description="Disordered" evidence="1">
    <location>
        <begin position="1038"/>
        <end position="1060"/>
    </location>
</feature>
<evidence type="ECO:0000256" key="2">
    <source>
        <dbReference type="SAM" id="Phobius"/>
    </source>
</evidence>
<name>A0A366LTJ5_9ACTN</name>
<reference evidence="3 4" key="1">
    <citation type="submission" date="2018-06" db="EMBL/GenBank/DDBJ databases">
        <title>Sphaerisporangium craniellae sp. nov., isolated from a marine sponge in the South China Sea.</title>
        <authorList>
            <person name="Li L."/>
        </authorList>
    </citation>
    <scope>NUCLEOTIDE SEQUENCE [LARGE SCALE GENOMIC DNA]</scope>
    <source>
        <strain evidence="3 4">LHW63015</strain>
    </source>
</reference>
<keyword evidence="4" id="KW-1185">Reference proteome</keyword>
<accession>A0A366LTJ5</accession>
<sequence length="1060" mass="113560">MRRASTRWRVLRVLRVLAGLVVVEVALGGLVWFLIYPPGPDDPTLSSLDQLFGVLGGGSGLAALWVAIITLRRAPPPSGAGPAPAAQGSAEPERPEPGWPLEQVRDPFHFGLEVHHAIDSPLPDAPPLPVYVPRAHDRALGEVVARAAAGASGIAVLVGGSSTGKTRACWEALAPLRGRELPWRVWHPIDPTRPEAALADLHGIAPYTVVWLNEAQFYLRPDTVGEQVAAGLRELLRDERRGPVLVLATLWPGEWDALTARPAAGPDLHAQARELLDGHDIAVPEAFTGDDLTELAERAATDPRLNQAAGHAVDGRITQYLAGVPVLLDRYAHAPPPTRAVIDAAMDARRLGAGPHLPLAWLAQAAPGYLTDAEWDQTGQGEAWLQRALDYVATPCNGIPGILTCVKPRTSRDLRTDLGGGGAPRAKSGPLYRLADYLDQHGRRYRVGQIPPLEFWDAADAHAHPADLTTLGDAAWARGLYLAASRLFKHATAHGDSVAAVALVEHLRPLHPGDYRPAAWAAAHVALDNPDAVAHLLGRLREAGAEDQVTTLLDRNPAAHATLDNPYMVAHLLEELREAGAEDQVTTLAKRAAAHATLDNPGAVAHLLGRLREAGAEDQVTTLLDRNPAAHATLDNPDAVAHLLGRLREAGAEDQVTTLLDRNPAAHAILNDPYMMAYLISRLREAGAEDQVTTLAKRAATHVALHDPDAVAHLLGRLREAGAEDQVTTLAKRAAAHAPLHDSDGVAYLISRLREAGAEDQFTTLAKRAAAHAPLDNPGAVARLLDGVRMAGAEDQVTTLLNRNPAAHATLDNPYMVAHLLEELREAGAEDQFTTLAKRAATHVALHDPGAVAHLLGRLREAGAEDQFTTLAKRAATHVALDNPFPVAHLLSRLRESGAEDQVTTLLDRNPAAHVALDNPYMVARLLEELREVGAEDQVTVLARRAAAHAPLDNPGAVARLLEGLREARAEDQVTTLAKRAAAHATPDNPSAVARLLDEVRMAGAEDQVALAERLPAAGLFAEFLDIGDHRKRFRFGREPDKSAAPAWGWEDLERPGTRP</sequence>
<evidence type="ECO:0000313" key="4">
    <source>
        <dbReference type="Proteomes" id="UP000253303"/>
    </source>
</evidence>
<dbReference type="Proteomes" id="UP000253303">
    <property type="component" value="Unassembled WGS sequence"/>
</dbReference>
<feature type="compositionally biased region" description="Low complexity" evidence="1">
    <location>
        <begin position="80"/>
        <end position="90"/>
    </location>
</feature>
<evidence type="ECO:0000256" key="1">
    <source>
        <dbReference type="SAM" id="MobiDB-lite"/>
    </source>
</evidence>